<dbReference type="AlphaFoldDB" id="A0A0G0PL37"/>
<comment type="caution">
    <text evidence="1">The sequence shown here is derived from an EMBL/GenBank/DDBJ whole genome shotgun (WGS) entry which is preliminary data.</text>
</comment>
<gene>
    <name evidence="1" type="ORF">UT61_C0046G0008</name>
</gene>
<proteinExistence type="predicted"/>
<evidence type="ECO:0000313" key="2">
    <source>
        <dbReference type="Proteomes" id="UP000034793"/>
    </source>
</evidence>
<dbReference type="Proteomes" id="UP000034793">
    <property type="component" value="Unassembled WGS sequence"/>
</dbReference>
<reference evidence="1 2" key="1">
    <citation type="journal article" date="2015" name="Nature">
        <title>rRNA introns, odd ribosomes, and small enigmatic genomes across a large radiation of phyla.</title>
        <authorList>
            <person name="Brown C.T."/>
            <person name="Hug L.A."/>
            <person name="Thomas B.C."/>
            <person name="Sharon I."/>
            <person name="Castelle C.J."/>
            <person name="Singh A."/>
            <person name="Wilkins M.J."/>
            <person name="Williams K.H."/>
            <person name="Banfield J.F."/>
        </authorList>
    </citation>
    <scope>NUCLEOTIDE SEQUENCE [LARGE SCALE GENOMIC DNA]</scope>
</reference>
<sequence>MEAPQGIKVGEVELVNWEYNQEKVEWRCGFEYDMNGKPRELELIIGNNDSAKIEAEKDLLGQKVLEDIQFQVEESNNVGGYVEGTAIHGETTNGLKYTLFFW</sequence>
<name>A0A0G0PL37_9BACT</name>
<evidence type="ECO:0000313" key="1">
    <source>
        <dbReference type="EMBL" id="KKR28593.1"/>
    </source>
</evidence>
<dbReference type="EMBL" id="LBXL01000046">
    <property type="protein sequence ID" value="KKR28593.1"/>
    <property type="molecule type" value="Genomic_DNA"/>
</dbReference>
<organism evidence="1 2">
    <name type="scientific">Candidatus Woesebacteria bacterium GW2011_GWA1_39_8</name>
    <dbReference type="NCBI Taxonomy" id="1618552"/>
    <lineage>
        <taxon>Bacteria</taxon>
        <taxon>Candidatus Woeseibacteriota</taxon>
    </lineage>
</organism>
<protein>
    <submittedName>
        <fullName evidence="1">Uncharacterized protein</fullName>
    </submittedName>
</protein>
<accession>A0A0G0PL37</accession>